<dbReference type="AlphaFoldDB" id="A0A3P5ZG18"/>
<sequence length="37" mass="4171">MVSVQSTERVEAVYPLLKDVALSPDIPFCIDCLFEEL</sequence>
<organism evidence="1">
    <name type="scientific">Brassica campestris</name>
    <name type="common">Field mustard</name>
    <dbReference type="NCBI Taxonomy" id="3711"/>
    <lineage>
        <taxon>Eukaryota</taxon>
        <taxon>Viridiplantae</taxon>
        <taxon>Streptophyta</taxon>
        <taxon>Embryophyta</taxon>
        <taxon>Tracheophyta</taxon>
        <taxon>Spermatophyta</taxon>
        <taxon>Magnoliopsida</taxon>
        <taxon>eudicotyledons</taxon>
        <taxon>Gunneridae</taxon>
        <taxon>Pentapetalae</taxon>
        <taxon>rosids</taxon>
        <taxon>malvids</taxon>
        <taxon>Brassicales</taxon>
        <taxon>Brassicaceae</taxon>
        <taxon>Brassiceae</taxon>
        <taxon>Brassica</taxon>
    </lineage>
</organism>
<evidence type="ECO:0000313" key="1">
    <source>
        <dbReference type="EMBL" id="VDC71690.1"/>
    </source>
</evidence>
<dbReference type="EMBL" id="LR031570">
    <property type="protein sequence ID" value="VDC71690.1"/>
    <property type="molecule type" value="Genomic_DNA"/>
</dbReference>
<protein>
    <submittedName>
        <fullName evidence="1">Uncharacterized protein</fullName>
    </submittedName>
</protein>
<gene>
    <name evidence="1" type="ORF">BRAA05T21404Z</name>
</gene>
<accession>A0A3P5ZG18</accession>
<reference evidence="1" key="1">
    <citation type="submission" date="2018-11" db="EMBL/GenBank/DDBJ databases">
        <authorList>
            <consortium name="Genoscope - CEA"/>
            <person name="William W."/>
        </authorList>
    </citation>
    <scope>NUCLEOTIDE SEQUENCE</scope>
</reference>
<name>A0A3P5ZG18_BRACM</name>
<proteinExistence type="predicted"/>